<evidence type="ECO:0000313" key="3">
    <source>
        <dbReference type="EMBL" id="KAG1370159.1"/>
    </source>
</evidence>
<dbReference type="AlphaFoldDB" id="A0A8K0IXG9"/>
<reference evidence="3" key="2">
    <citation type="submission" date="2019-07" db="EMBL/GenBank/DDBJ databases">
        <authorList>
            <person name="Yang Y."/>
            <person name="Bocs S."/>
            <person name="Baudouin L."/>
        </authorList>
    </citation>
    <scope>NUCLEOTIDE SEQUENCE</scope>
    <source>
        <tissue evidence="3">Spear leaf of Hainan Tall coconut</tissue>
    </source>
</reference>
<feature type="transmembrane region" description="Helical" evidence="1">
    <location>
        <begin position="87"/>
        <end position="113"/>
    </location>
</feature>
<dbReference type="Proteomes" id="UP000797356">
    <property type="component" value="Chromosome 15"/>
</dbReference>
<keyword evidence="4" id="KW-1185">Reference proteome</keyword>
<dbReference type="OrthoDB" id="665793at2759"/>
<sequence>MAIRLKREGYVPCTSSALHDVDSYGREQVLLHHNEKLALAYGLIIMEKGTTIRIFKNLCVCDDCHQFFKLAWKHYDRQVIVRDCNCFTILLGGLVLAQIIGECLSAYIIYCLLTDSVIK</sequence>
<evidence type="ECO:0000313" key="4">
    <source>
        <dbReference type="Proteomes" id="UP000797356"/>
    </source>
</evidence>
<reference evidence="3" key="1">
    <citation type="journal article" date="2017" name="Gigascience">
        <title>The genome draft of coconut (Cocos nucifera).</title>
        <authorList>
            <person name="Xiao Y."/>
            <person name="Xu P."/>
            <person name="Fan H."/>
            <person name="Baudouin L."/>
            <person name="Xia W."/>
            <person name="Bocs S."/>
            <person name="Xu J."/>
            <person name="Li Q."/>
            <person name="Guo A."/>
            <person name="Zhou L."/>
            <person name="Li J."/>
            <person name="Wu Y."/>
            <person name="Ma Z."/>
            <person name="Armero A."/>
            <person name="Issali A.E."/>
            <person name="Liu N."/>
            <person name="Peng M."/>
            <person name="Yang Y."/>
        </authorList>
    </citation>
    <scope>NUCLEOTIDE SEQUENCE</scope>
    <source>
        <tissue evidence="3">Spear leaf of Hainan Tall coconut</tissue>
    </source>
</reference>
<keyword evidence="1" id="KW-0812">Transmembrane</keyword>
<evidence type="ECO:0000256" key="1">
    <source>
        <dbReference type="SAM" id="Phobius"/>
    </source>
</evidence>
<organism evidence="3 4">
    <name type="scientific">Cocos nucifera</name>
    <name type="common">Coconut palm</name>
    <dbReference type="NCBI Taxonomy" id="13894"/>
    <lineage>
        <taxon>Eukaryota</taxon>
        <taxon>Viridiplantae</taxon>
        <taxon>Streptophyta</taxon>
        <taxon>Embryophyta</taxon>
        <taxon>Tracheophyta</taxon>
        <taxon>Spermatophyta</taxon>
        <taxon>Magnoliopsida</taxon>
        <taxon>Liliopsida</taxon>
        <taxon>Arecaceae</taxon>
        <taxon>Arecoideae</taxon>
        <taxon>Cocoseae</taxon>
        <taxon>Attaleinae</taxon>
        <taxon>Cocos</taxon>
    </lineage>
</organism>
<gene>
    <name evidence="3" type="ORF">COCNU_15G005250</name>
</gene>
<dbReference type="InterPro" id="IPR032867">
    <property type="entry name" value="DYW_dom"/>
</dbReference>
<comment type="caution">
    <text evidence="3">The sequence shown here is derived from an EMBL/GenBank/DDBJ whole genome shotgun (WGS) entry which is preliminary data.</text>
</comment>
<protein>
    <recommendedName>
        <fullName evidence="2">DYW domain-containing protein</fullName>
    </recommendedName>
</protein>
<accession>A0A8K0IXG9</accession>
<proteinExistence type="predicted"/>
<dbReference type="EMBL" id="CM017886">
    <property type="protein sequence ID" value="KAG1370159.1"/>
    <property type="molecule type" value="Genomic_DNA"/>
</dbReference>
<keyword evidence="1" id="KW-0472">Membrane</keyword>
<name>A0A8K0IXG9_COCNU</name>
<dbReference type="Pfam" id="PF14432">
    <property type="entry name" value="DYW_deaminase"/>
    <property type="match status" value="1"/>
</dbReference>
<dbReference type="GO" id="GO:0008270">
    <property type="term" value="F:zinc ion binding"/>
    <property type="evidence" value="ECO:0007669"/>
    <property type="project" value="InterPro"/>
</dbReference>
<evidence type="ECO:0000259" key="2">
    <source>
        <dbReference type="Pfam" id="PF14432"/>
    </source>
</evidence>
<feature type="domain" description="DYW" evidence="2">
    <location>
        <begin position="9"/>
        <end position="88"/>
    </location>
</feature>
<keyword evidence="1" id="KW-1133">Transmembrane helix</keyword>